<protein>
    <submittedName>
        <fullName evidence="8">Drug/metabolite exporter family transporter</fullName>
    </submittedName>
</protein>
<keyword evidence="4 6" id="KW-1133">Transmembrane helix</keyword>
<dbReference type="GO" id="GO:0016020">
    <property type="term" value="C:membrane"/>
    <property type="evidence" value="ECO:0007669"/>
    <property type="project" value="UniProtKB-SubCell"/>
</dbReference>
<keyword evidence="5 6" id="KW-0472">Membrane</keyword>
<feature type="transmembrane region" description="Helical" evidence="6">
    <location>
        <begin position="81"/>
        <end position="103"/>
    </location>
</feature>
<feature type="transmembrane region" description="Helical" evidence="6">
    <location>
        <begin position="258"/>
        <end position="276"/>
    </location>
</feature>
<feature type="transmembrane region" description="Helical" evidence="6">
    <location>
        <begin position="162"/>
        <end position="183"/>
    </location>
</feature>
<name>A0A1D7ZUZ0_LIMFE</name>
<feature type="transmembrane region" description="Helical" evidence="6">
    <location>
        <begin position="49"/>
        <end position="69"/>
    </location>
</feature>
<feature type="transmembrane region" description="Helical" evidence="6">
    <location>
        <begin position="109"/>
        <end position="127"/>
    </location>
</feature>
<feature type="transmembrane region" description="Helical" evidence="6">
    <location>
        <begin position="195"/>
        <end position="212"/>
    </location>
</feature>
<comment type="subcellular location">
    <subcellularLocation>
        <location evidence="1">Endomembrane system</location>
        <topology evidence="1">Multi-pass membrane protein</topology>
    </subcellularLocation>
</comment>
<accession>A0A1D7ZUZ0</accession>
<dbReference type="PATRIC" id="fig|1613.112.peg.211"/>
<organism evidence="8 9">
    <name type="scientific">Limosilactobacillus fermentum</name>
    <name type="common">Lactobacillus fermentum</name>
    <dbReference type="NCBI Taxonomy" id="1613"/>
    <lineage>
        <taxon>Bacteria</taxon>
        <taxon>Bacillati</taxon>
        <taxon>Bacillota</taxon>
        <taxon>Bacilli</taxon>
        <taxon>Lactobacillales</taxon>
        <taxon>Lactobacillaceae</taxon>
        <taxon>Limosilactobacillus</taxon>
    </lineage>
</organism>
<dbReference type="EMBL" id="CP017151">
    <property type="protein sequence ID" value="AOR73677.1"/>
    <property type="molecule type" value="Genomic_DNA"/>
</dbReference>
<keyword evidence="3 6" id="KW-0812">Transmembrane</keyword>
<evidence type="ECO:0000256" key="3">
    <source>
        <dbReference type="ARBA" id="ARBA00022692"/>
    </source>
</evidence>
<dbReference type="Proteomes" id="UP000094714">
    <property type="component" value="Chromosome"/>
</dbReference>
<proteinExistence type="inferred from homology"/>
<reference evidence="8 9" key="1">
    <citation type="submission" date="2016-09" db="EMBL/GenBank/DDBJ databases">
        <title>Genome Sequence of the Lactobacillus fermentum strain NCC2970 (CNCM I-5068).</title>
        <authorList>
            <person name="Barretto C."/>
            <person name="Ngom-Bru C."/>
            <person name="Genevaz A."/>
            <person name="Fournier C."/>
            <person name="Moine D."/>
            <person name="Kassam M."/>
            <person name="Iltis A."/>
            <person name="Sagory-Zalkind P."/>
            <person name="Faucherand G."/>
            <person name="Descombes P."/>
            <person name="Duboux S."/>
        </authorList>
    </citation>
    <scope>NUCLEOTIDE SEQUENCE [LARGE SCALE GENOMIC DNA]</scope>
    <source>
        <strain evidence="8 9">NCC2970</strain>
    </source>
</reference>
<evidence type="ECO:0000256" key="1">
    <source>
        <dbReference type="ARBA" id="ARBA00004127"/>
    </source>
</evidence>
<feature type="domain" description="EamA" evidence="7">
    <location>
        <begin position="168"/>
        <end position="298"/>
    </location>
</feature>
<dbReference type="PANTHER" id="PTHR32322">
    <property type="entry name" value="INNER MEMBRANE TRANSPORTER"/>
    <property type="match status" value="1"/>
</dbReference>
<dbReference type="InterPro" id="IPR050638">
    <property type="entry name" value="AA-Vitamin_Transporters"/>
</dbReference>
<feature type="transmembrane region" description="Helical" evidence="6">
    <location>
        <begin position="139"/>
        <end position="156"/>
    </location>
</feature>
<evidence type="ECO:0000313" key="8">
    <source>
        <dbReference type="EMBL" id="AOR73677.1"/>
    </source>
</evidence>
<feature type="domain" description="EamA" evidence="7">
    <location>
        <begin position="15"/>
        <end position="152"/>
    </location>
</feature>
<dbReference type="InterPro" id="IPR037185">
    <property type="entry name" value="EmrE-like"/>
</dbReference>
<feature type="transmembrane region" description="Helical" evidence="6">
    <location>
        <begin position="282"/>
        <end position="298"/>
    </location>
</feature>
<evidence type="ECO:0000259" key="7">
    <source>
        <dbReference type="Pfam" id="PF00892"/>
    </source>
</evidence>
<evidence type="ECO:0000256" key="5">
    <source>
        <dbReference type="ARBA" id="ARBA00023136"/>
    </source>
</evidence>
<comment type="similarity">
    <text evidence="2">Belongs to the EamA transporter family.</text>
</comment>
<evidence type="ECO:0000256" key="4">
    <source>
        <dbReference type="ARBA" id="ARBA00022989"/>
    </source>
</evidence>
<dbReference type="InterPro" id="IPR000620">
    <property type="entry name" value="EamA_dom"/>
</dbReference>
<feature type="transmembrane region" description="Helical" evidence="6">
    <location>
        <begin position="224"/>
        <end position="246"/>
    </location>
</feature>
<dbReference type="SUPFAM" id="SSF103481">
    <property type="entry name" value="Multidrug resistance efflux transporter EmrE"/>
    <property type="match status" value="2"/>
</dbReference>
<evidence type="ECO:0000256" key="6">
    <source>
        <dbReference type="SAM" id="Phobius"/>
    </source>
</evidence>
<dbReference type="PANTHER" id="PTHR32322:SF2">
    <property type="entry name" value="EAMA DOMAIN-CONTAINING PROTEIN"/>
    <property type="match status" value="1"/>
</dbReference>
<feature type="transmembrane region" description="Helical" evidence="6">
    <location>
        <begin position="16"/>
        <end position="37"/>
    </location>
</feature>
<evidence type="ECO:0000256" key="2">
    <source>
        <dbReference type="ARBA" id="ARBA00007362"/>
    </source>
</evidence>
<dbReference type="Pfam" id="PF00892">
    <property type="entry name" value="EamA"/>
    <property type="match status" value="2"/>
</dbReference>
<sequence>MLGGTNMNNYRRVSRGILLAALASGSWGISGTVLQLISQNLAIPAPWMLSMRTFSAGVLLLAISLVLYGKKTFAIFADKRSALSVITYAIFGLMANLLTFYYAIQTGNASMATILQYLAPLFIVLGSVVRGQRPIRSDVLAFVIALVGVVLCITRGDFAHLAIPLVSLLWGIGSGITAAFYVVLPRKANETNPPLVVLGWGTMIAGILFNLYHPFWVNPPHVTVTLVGSVATVVLFGTAIPFGLLLEAIHFAPSDVVSIMDAVQPIVTTILSVIFFSLNLNWVEALGIVIVIIAIYILQRGRQRLAYRE</sequence>
<evidence type="ECO:0000313" key="9">
    <source>
        <dbReference type="Proteomes" id="UP000094714"/>
    </source>
</evidence>
<gene>
    <name evidence="8" type="ORF">LACFE_CDS0198</name>
</gene>
<dbReference type="AlphaFoldDB" id="A0A1D7ZUZ0"/>